<keyword evidence="5" id="KW-0804">Transcription</keyword>
<dbReference type="EMBL" id="BOON01000061">
    <property type="protein sequence ID" value="GII25936.1"/>
    <property type="molecule type" value="Genomic_DNA"/>
</dbReference>
<dbReference type="InterPro" id="IPR013249">
    <property type="entry name" value="RNA_pol_sigma70_r4_t2"/>
</dbReference>
<evidence type="ECO:0000256" key="3">
    <source>
        <dbReference type="ARBA" id="ARBA00023082"/>
    </source>
</evidence>
<keyword evidence="9" id="KW-1185">Reference proteome</keyword>
<keyword evidence="3" id="KW-0731">Sigma factor</keyword>
<name>A0A8J3THW5_9ACTN</name>
<dbReference type="InterPro" id="IPR014284">
    <property type="entry name" value="RNA_pol_sigma-70_dom"/>
</dbReference>
<dbReference type="Gene3D" id="1.10.1740.10">
    <property type="match status" value="1"/>
</dbReference>
<dbReference type="InterPro" id="IPR007627">
    <property type="entry name" value="RNA_pol_sigma70_r2"/>
</dbReference>
<comment type="caution">
    <text evidence="8">The sequence shown here is derived from an EMBL/GenBank/DDBJ whole genome shotgun (WGS) entry which is preliminary data.</text>
</comment>
<dbReference type="Proteomes" id="UP000599074">
    <property type="component" value="Unassembled WGS sequence"/>
</dbReference>
<feature type="domain" description="RNA polymerase sigma factor 70 region 4 type 2" evidence="7">
    <location>
        <begin position="114"/>
        <end position="165"/>
    </location>
</feature>
<dbReference type="InterPro" id="IPR036388">
    <property type="entry name" value="WH-like_DNA-bd_sf"/>
</dbReference>
<dbReference type="SUPFAM" id="SSF88946">
    <property type="entry name" value="Sigma2 domain of RNA polymerase sigma factors"/>
    <property type="match status" value="1"/>
</dbReference>
<accession>A0A8J3THW5</accession>
<protein>
    <submittedName>
        <fullName evidence="8">RNA polymerase sigma24 factor</fullName>
    </submittedName>
</protein>
<sequence length="170" mass="19888">MAANLTGDVLNGHRYDHEFETYARGSRARLHRVAYRMCGDWHQAEDLTQLTLQKVYEQWDRLTQHDQLNAYSHKVLLRVYLSEHRRLRWSREVLTRVNVPEPAAWDDPADDRVTLLAAVNRLGRSQRRIIMLRFWLDCSVEQTARLLDCSVGTVTGQTTRALRTLRNSLS</sequence>
<keyword evidence="4" id="KW-0238">DNA-binding</keyword>
<reference evidence="8" key="1">
    <citation type="submission" date="2021-01" db="EMBL/GenBank/DDBJ databases">
        <title>Whole genome shotgun sequence of Planosporangium mesophilum NBRC 109066.</title>
        <authorList>
            <person name="Komaki H."/>
            <person name="Tamura T."/>
        </authorList>
    </citation>
    <scope>NUCLEOTIDE SEQUENCE</scope>
    <source>
        <strain evidence="8">NBRC 109066</strain>
    </source>
</reference>
<dbReference type="GO" id="GO:0016987">
    <property type="term" value="F:sigma factor activity"/>
    <property type="evidence" value="ECO:0007669"/>
    <property type="project" value="UniProtKB-KW"/>
</dbReference>
<dbReference type="InterPro" id="IPR013324">
    <property type="entry name" value="RNA_pol_sigma_r3/r4-like"/>
</dbReference>
<evidence type="ECO:0000256" key="2">
    <source>
        <dbReference type="ARBA" id="ARBA00023015"/>
    </source>
</evidence>
<dbReference type="PANTHER" id="PTHR43133">
    <property type="entry name" value="RNA POLYMERASE ECF-TYPE SIGMA FACTO"/>
    <property type="match status" value="1"/>
</dbReference>
<comment type="similarity">
    <text evidence="1">Belongs to the sigma-70 factor family. ECF subfamily.</text>
</comment>
<dbReference type="NCBIfam" id="TIGR02937">
    <property type="entry name" value="sigma70-ECF"/>
    <property type="match status" value="1"/>
</dbReference>
<dbReference type="AlphaFoldDB" id="A0A8J3THW5"/>
<evidence type="ECO:0000313" key="8">
    <source>
        <dbReference type="EMBL" id="GII25936.1"/>
    </source>
</evidence>
<proteinExistence type="inferred from homology"/>
<dbReference type="Pfam" id="PF04542">
    <property type="entry name" value="Sigma70_r2"/>
    <property type="match status" value="1"/>
</dbReference>
<organism evidence="8 9">
    <name type="scientific">Planosporangium mesophilum</name>
    <dbReference type="NCBI Taxonomy" id="689768"/>
    <lineage>
        <taxon>Bacteria</taxon>
        <taxon>Bacillati</taxon>
        <taxon>Actinomycetota</taxon>
        <taxon>Actinomycetes</taxon>
        <taxon>Micromonosporales</taxon>
        <taxon>Micromonosporaceae</taxon>
        <taxon>Planosporangium</taxon>
    </lineage>
</organism>
<dbReference type="PANTHER" id="PTHR43133:SF50">
    <property type="entry name" value="ECF RNA POLYMERASE SIGMA FACTOR SIGM"/>
    <property type="match status" value="1"/>
</dbReference>
<evidence type="ECO:0000259" key="6">
    <source>
        <dbReference type="Pfam" id="PF04542"/>
    </source>
</evidence>
<dbReference type="GO" id="GO:0006352">
    <property type="term" value="P:DNA-templated transcription initiation"/>
    <property type="evidence" value="ECO:0007669"/>
    <property type="project" value="InterPro"/>
</dbReference>
<evidence type="ECO:0000259" key="7">
    <source>
        <dbReference type="Pfam" id="PF08281"/>
    </source>
</evidence>
<feature type="domain" description="RNA polymerase sigma-70 region 2" evidence="6">
    <location>
        <begin position="27"/>
        <end position="89"/>
    </location>
</feature>
<evidence type="ECO:0000256" key="4">
    <source>
        <dbReference type="ARBA" id="ARBA00023125"/>
    </source>
</evidence>
<dbReference type="InterPro" id="IPR013325">
    <property type="entry name" value="RNA_pol_sigma_r2"/>
</dbReference>
<evidence type="ECO:0000256" key="1">
    <source>
        <dbReference type="ARBA" id="ARBA00010641"/>
    </source>
</evidence>
<dbReference type="Gene3D" id="1.10.10.10">
    <property type="entry name" value="Winged helix-like DNA-binding domain superfamily/Winged helix DNA-binding domain"/>
    <property type="match status" value="1"/>
</dbReference>
<evidence type="ECO:0000256" key="5">
    <source>
        <dbReference type="ARBA" id="ARBA00023163"/>
    </source>
</evidence>
<dbReference type="RefSeq" id="WP_168117421.1">
    <property type="nucleotide sequence ID" value="NZ_BOON01000061.1"/>
</dbReference>
<keyword evidence="2" id="KW-0805">Transcription regulation</keyword>
<dbReference type="Pfam" id="PF08281">
    <property type="entry name" value="Sigma70_r4_2"/>
    <property type="match status" value="1"/>
</dbReference>
<evidence type="ECO:0000313" key="9">
    <source>
        <dbReference type="Proteomes" id="UP000599074"/>
    </source>
</evidence>
<dbReference type="InterPro" id="IPR039425">
    <property type="entry name" value="RNA_pol_sigma-70-like"/>
</dbReference>
<dbReference type="GO" id="GO:0003677">
    <property type="term" value="F:DNA binding"/>
    <property type="evidence" value="ECO:0007669"/>
    <property type="project" value="UniProtKB-KW"/>
</dbReference>
<gene>
    <name evidence="8" type="ORF">Pme01_55330</name>
</gene>
<dbReference type="SUPFAM" id="SSF88659">
    <property type="entry name" value="Sigma3 and sigma4 domains of RNA polymerase sigma factors"/>
    <property type="match status" value="1"/>
</dbReference>